<comment type="caution">
    <text evidence="1">The sequence shown here is derived from an EMBL/GenBank/DDBJ whole genome shotgun (WGS) entry which is preliminary data.</text>
</comment>
<evidence type="ECO:0008006" key="5">
    <source>
        <dbReference type="Google" id="ProtNLM"/>
    </source>
</evidence>
<dbReference type="Proteomes" id="UP000472727">
    <property type="component" value="Unassembled WGS sequence"/>
</dbReference>
<dbReference type="EMBL" id="WIPF01000016">
    <property type="protein sequence ID" value="KAF3228280.1"/>
    <property type="molecule type" value="Genomic_DNA"/>
</dbReference>
<gene>
    <name evidence="2" type="ORF">TWF106_007529</name>
    <name evidence="1" type="ORF">TWF191_002785</name>
</gene>
<dbReference type="EMBL" id="WIWS01000004">
    <property type="protein sequence ID" value="KAF3228496.1"/>
    <property type="molecule type" value="Genomic_DNA"/>
</dbReference>
<name>A0A7C8UWT4_ORBOL</name>
<evidence type="ECO:0000313" key="1">
    <source>
        <dbReference type="EMBL" id="KAF3228280.1"/>
    </source>
</evidence>
<protein>
    <recommendedName>
        <fullName evidence="5">LysM domain-containing protein</fullName>
    </recommendedName>
</protein>
<organism evidence="1 4">
    <name type="scientific">Orbilia oligospora</name>
    <name type="common">Nematode-trapping fungus</name>
    <name type="synonym">Arthrobotrys oligospora</name>
    <dbReference type="NCBI Taxonomy" id="2813651"/>
    <lineage>
        <taxon>Eukaryota</taxon>
        <taxon>Fungi</taxon>
        <taxon>Dikarya</taxon>
        <taxon>Ascomycota</taxon>
        <taxon>Pezizomycotina</taxon>
        <taxon>Orbiliomycetes</taxon>
        <taxon>Orbiliales</taxon>
        <taxon>Orbiliaceae</taxon>
        <taxon>Orbilia</taxon>
    </lineage>
</organism>
<dbReference type="Proteomes" id="UP000483672">
    <property type="component" value="Unassembled WGS sequence"/>
</dbReference>
<sequence length="377" mass="39931">MVTVWPFQTHFDVQQAPKIESRPESPFIDVIDCKASNTPLLGRVAALPQRIYAATSPWPTEPDTIATCSRWVQALPGDDCHILADVDGVPLADFLLWNPALARDCYGIKFGFGYCTENKGVIPTTTSRVATSASSGTSACPSVSCPITVTITKTVFVTTSATTTSATTTKDCRYPYSADACPVTSDACCPYNCAVAQVPYRLCQTSLQTVQASCTPCLYGKMITSRSTTSSTPSTTTTITTTIGPRIPLAVSMFPSASGTIQCVRATSPIPAPTQIASSNVLDAVIVSACNTLVGSSEKWLEIGDPYTVMLPVDSKATTFLLNIKLGGFSVQLSMCLAQLRQIITSCTGTGPNGAYSYGGCNYTSDFNLPACIFPNV</sequence>
<dbReference type="InterPro" id="IPR036779">
    <property type="entry name" value="LysM_dom_sf"/>
</dbReference>
<proteinExistence type="predicted"/>
<reference evidence="3 4" key="1">
    <citation type="submission" date="2019-06" db="EMBL/GenBank/DDBJ databases">
        <authorList>
            <person name="Palmer J.M."/>
        </authorList>
    </citation>
    <scope>NUCLEOTIDE SEQUENCE [LARGE SCALE GENOMIC DNA]</scope>
    <source>
        <strain evidence="2 3">TWF106</strain>
        <strain evidence="1 4">TWF191</strain>
    </source>
</reference>
<evidence type="ECO:0000313" key="4">
    <source>
        <dbReference type="Proteomes" id="UP000483672"/>
    </source>
</evidence>
<dbReference type="Gene3D" id="3.10.350.10">
    <property type="entry name" value="LysM domain"/>
    <property type="match status" value="1"/>
</dbReference>
<accession>A0A7C8UWT4</accession>
<evidence type="ECO:0000313" key="3">
    <source>
        <dbReference type="Proteomes" id="UP000472727"/>
    </source>
</evidence>
<evidence type="ECO:0000313" key="2">
    <source>
        <dbReference type="EMBL" id="KAF3228496.1"/>
    </source>
</evidence>
<dbReference type="AlphaFoldDB" id="A0A7C8UWT4"/>